<proteinExistence type="predicted"/>
<gene>
    <name evidence="2" type="ORF">C7212DRAFT_342278</name>
</gene>
<dbReference type="EMBL" id="PYWC01000023">
    <property type="protein sequence ID" value="PWW77345.1"/>
    <property type="molecule type" value="Genomic_DNA"/>
</dbReference>
<accession>A0A317SS66</accession>
<evidence type="ECO:0000256" key="1">
    <source>
        <dbReference type="SAM" id="Coils"/>
    </source>
</evidence>
<feature type="coiled-coil region" evidence="1">
    <location>
        <begin position="32"/>
        <end position="66"/>
    </location>
</feature>
<evidence type="ECO:0000313" key="2">
    <source>
        <dbReference type="EMBL" id="PWW77345.1"/>
    </source>
</evidence>
<name>A0A317SS66_9PEZI</name>
<organism evidence="2 3">
    <name type="scientific">Tuber magnatum</name>
    <name type="common">white Piedmont truffle</name>
    <dbReference type="NCBI Taxonomy" id="42249"/>
    <lineage>
        <taxon>Eukaryota</taxon>
        <taxon>Fungi</taxon>
        <taxon>Dikarya</taxon>
        <taxon>Ascomycota</taxon>
        <taxon>Pezizomycotina</taxon>
        <taxon>Pezizomycetes</taxon>
        <taxon>Pezizales</taxon>
        <taxon>Tuberaceae</taxon>
        <taxon>Tuber</taxon>
    </lineage>
</organism>
<evidence type="ECO:0008006" key="4">
    <source>
        <dbReference type="Google" id="ProtNLM"/>
    </source>
</evidence>
<sequence length="140" mass="16444">MAEPFSVAASGLALVHLSAKVYNLCYEYYNTVKECQEDFKKLEDEIQDIQKQLEEIRNLAAQGDENNPQYLGLLEWRKNKSLKDYTTALGELRDKLDVPEWRKTLRKLFWPLRKPKMEYYLGLVAEQRSKLQLLLNTVTT</sequence>
<evidence type="ECO:0000313" key="3">
    <source>
        <dbReference type="Proteomes" id="UP000246991"/>
    </source>
</evidence>
<comment type="caution">
    <text evidence="2">The sequence shown here is derived from an EMBL/GenBank/DDBJ whole genome shotgun (WGS) entry which is preliminary data.</text>
</comment>
<dbReference type="Proteomes" id="UP000246991">
    <property type="component" value="Unassembled WGS sequence"/>
</dbReference>
<protein>
    <recommendedName>
        <fullName evidence="4">Fungal N-terminal domain-containing protein</fullName>
    </recommendedName>
</protein>
<keyword evidence="3" id="KW-1185">Reference proteome</keyword>
<dbReference type="OrthoDB" id="538223at2759"/>
<dbReference type="AlphaFoldDB" id="A0A317SS66"/>
<keyword evidence="1" id="KW-0175">Coiled coil</keyword>
<reference evidence="2 3" key="1">
    <citation type="submission" date="2018-03" db="EMBL/GenBank/DDBJ databases">
        <title>Genomes of Pezizomycetes fungi and the evolution of truffles.</title>
        <authorList>
            <person name="Murat C."/>
            <person name="Payen T."/>
            <person name="Noel B."/>
            <person name="Kuo A."/>
            <person name="Martin F.M."/>
        </authorList>
    </citation>
    <scope>NUCLEOTIDE SEQUENCE [LARGE SCALE GENOMIC DNA]</scope>
    <source>
        <strain evidence="2">091103-1</strain>
    </source>
</reference>